<dbReference type="InterPro" id="IPR045864">
    <property type="entry name" value="aa-tRNA-synth_II/BPL/LPL"/>
</dbReference>
<keyword evidence="6 9" id="KW-0648">Protein biosynthesis</keyword>
<keyword evidence="2 9" id="KW-0963">Cytoplasm</keyword>
<evidence type="ECO:0000256" key="1">
    <source>
        <dbReference type="ARBA" id="ARBA00008226"/>
    </source>
</evidence>
<feature type="domain" description="Aminoacyl-transfer RNA synthetases class-II family profile" evidence="11">
    <location>
        <begin position="26"/>
        <end position="326"/>
    </location>
</feature>
<dbReference type="InterPro" id="IPR004516">
    <property type="entry name" value="HisRS/HisZ"/>
</dbReference>
<evidence type="ECO:0000256" key="10">
    <source>
        <dbReference type="PIRSR" id="PIRSR001549-1"/>
    </source>
</evidence>
<reference evidence="12 13" key="1">
    <citation type="submission" date="2009-10" db="EMBL/GenBank/DDBJ databases">
        <title>Complete sequence of chromosome of Ammonifex degensii KC4.</title>
        <authorList>
            <consortium name="US DOE Joint Genome Institute"/>
            <person name="Kerfeld C."/>
            <person name="Goodner B."/>
            <person name="Huber H."/>
            <person name="Stetter K."/>
            <person name="Lucas S."/>
            <person name="Copeland A."/>
            <person name="Lapidus A."/>
            <person name="Glavina del Rio T."/>
            <person name="Dalin E."/>
            <person name="Tice H."/>
            <person name="Bruce D."/>
            <person name="Goodwin L."/>
            <person name="Pitluck S."/>
            <person name="Saunders E."/>
            <person name="Brettin T."/>
            <person name="Detter J.C."/>
            <person name="Han C."/>
            <person name="Larimer F."/>
            <person name="Land M."/>
            <person name="Hauser L."/>
            <person name="Kyrpides N."/>
            <person name="Ovchinnikova G."/>
            <person name="Richardson P."/>
        </authorList>
    </citation>
    <scope>NUCLEOTIDE SEQUENCE [LARGE SCALE GENOMIC DNA]</scope>
    <source>
        <strain evidence="13">DSM 10501 / KC4</strain>
    </source>
</reference>
<dbReference type="HOGENOM" id="CLU_025113_1_1_9"/>
<evidence type="ECO:0000256" key="4">
    <source>
        <dbReference type="ARBA" id="ARBA00022741"/>
    </source>
</evidence>
<dbReference type="KEGG" id="adg:Adeg_1674"/>
<dbReference type="Gene3D" id="3.30.930.10">
    <property type="entry name" value="Bira Bifunctional Protein, Domain 2"/>
    <property type="match status" value="1"/>
</dbReference>
<feature type="binding site" evidence="10">
    <location>
        <position position="260"/>
    </location>
    <ligand>
        <name>L-histidine</name>
        <dbReference type="ChEBI" id="CHEBI:57595"/>
    </ligand>
</feature>
<dbReference type="CDD" id="cd00859">
    <property type="entry name" value="HisRS_anticodon"/>
    <property type="match status" value="1"/>
</dbReference>
<evidence type="ECO:0000256" key="7">
    <source>
        <dbReference type="ARBA" id="ARBA00023146"/>
    </source>
</evidence>
<dbReference type="PROSITE" id="PS50862">
    <property type="entry name" value="AA_TRNA_LIGASE_II"/>
    <property type="match status" value="1"/>
</dbReference>
<dbReference type="InterPro" id="IPR015807">
    <property type="entry name" value="His-tRNA-ligase"/>
</dbReference>
<keyword evidence="4 9" id="KW-0547">Nucleotide-binding</keyword>
<dbReference type="InterPro" id="IPR004154">
    <property type="entry name" value="Anticodon-bd"/>
</dbReference>
<keyword evidence="3 9" id="KW-0436">Ligase</keyword>
<keyword evidence="13" id="KW-1185">Reference proteome</keyword>
<dbReference type="InterPro" id="IPR033656">
    <property type="entry name" value="HisRS_anticodon"/>
</dbReference>
<evidence type="ECO:0000256" key="9">
    <source>
        <dbReference type="HAMAP-Rule" id="MF_00127"/>
    </source>
</evidence>
<evidence type="ECO:0000259" key="11">
    <source>
        <dbReference type="PROSITE" id="PS50862"/>
    </source>
</evidence>
<dbReference type="PIRSF" id="PIRSF001549">
    <property type="entry name" value="His-tRNA_synth"/>
    <property type="match status" value="1"/>
</dbReference>
<proteinExistence type="inferred from homology"/>
<dbReference type="STRING" id="429009.Adeg_1674"/>
<organism evidence="12 13">
    <name type="scientific">Ammonifex degensii (strain DSM 10501 / KC4)</name>
    <dbReference type="NCBI Taxonomy" id="429009"/>
    <lineage>
        <taxon>Bacteria</taxon>
        <taxon>Bacillati</taxon>
        <taxon>Bacillota</taxon>
        <taxon>Clostridia</taxon>
        <taxon>Thermoanaerobacterales</taxon>
        <taxon>Thermoanaerobacteraceae</taxon>
        <taxon>Ammonifex</taxon>
    </lineage>
</organism>
<dbReference type="RefSeq" id="WP_015739644.1">
    <property type="nucleotide sequence ID" value="NC_013385.1"/>
</dbReference>
<evidence type="ECO:0000313" key="12">
    <source>
        <dbReference type="EMBL" id="ACX52767.1"/>
    </source>
</evidence>
<accession>C9R8Y8</accession>
<evidence type="ECO:0000256" key="3">
    <source>
        <dbReference type="ARBA" id="ARBA00022598"/>
    </source>
</evidence>
<comment type="subunit">
    <text evidence="9">Homodimer.</text>
</comment>
<dbReference type="GO" id="GO:0005524">
    <property type="term" value="F:ATP binding"/>
    <property type="evidence" value="ECO:0007669"/>
    <property type="project" value="UniProtKB-UniRule"/>
</dbReference>
<dbReference type="AlphaFoldDB" id="C9R8Y8"/>
<dbReference type="GO" id="GO:0005737">
    <property type="term" value="C:cytoplasm"/>
    <property type="evidence" value="ECO:0007669"/>
    <property type="project" value="UniProtKB-SubCell"/>
</dbReference>
<evidence type="ECO:0000256" key="8">
    <source>
        <dbReference type="ARBA" id="ARBA00047639"/>
    </source>
</evidence>
<evidence type="ECO:0000313" key="13">
    <source>
        <dbReference type="Proteomes" id="UP000002620"/>
    </source>
</evidence>
<dbReference type="Pfam" id="PF03129">
    <property type="entry name" value="HGTP_anticodon"/>
    <property type="match status" value="1"/>
</dbReference>
<gene>
    <name evidence="9" type="primary">hisS</name>
    <name evidence="12" type="ordered locus">Adeg_1674</name>
</gene>
<feature type="binding site" evidence="10">
    <location>
        <begin position="264"/>
        <end position="265"/>
    </location>
    <ligand>
        <name>L-histidine</name>
        <dbReference type="ChEBI" id="CHEBI:57595"/>
    </ligand>
</feature>
<dbReference type="InterPro" id="IPR041715">
    <property type="entry name" value="HisRS-like_core"/>
</dbReference>
<evidence type="ECO:0000256" key="5">
    <source>
        <dbReference type="ARBA" id="ARBA00022840"/>
    </source>
</evidence>
<protein>
    <recommendedName>
        <fullName evidence="9">Histidine--tRNA ligase</fullName>
        <ecNumber evidence="9">6.1.1.21</ecNumber>
    </recommendedName>
    <alternativeName>
        <fullName evidence="9">Histidyl-tRNA synthetase</fullName>
        <shortName evidence="9">HisRS</shortName>
    </alternativeName>
</protein>
<comment type="subcellular location">
    <subcellularLocation>
        <location evidence="9">Cytoplasm</location>
    </subcellularLocation>
</comment>
<dbReference type="GO" id="GO:0006427">
    <property type="term" value="P:histidyl-tRNA aminoacylation"/>
    <property type="evidence" value="ECO:0007669"/>
    <property type="project" value="UniProtKB-UniRule"/>
</dbReference>
<dbReference type="GO" id="GO:0016740">
    <property type="term" value="F:transferase activity"/>
    <property type="evidence" value="ECO:0007669"/>
    <property type="project" value="UniProtKB-ARBA"/>
</dbReference>
<dbReference type="Proteomes" id="UP000002620">
    <property type="component" value="Chromosome"/>
</dbReference>
<sequence length="429" mass="48415">MGKPDFRLPPGVKDILPEEIPKWHYLEDIIRELAELYRFREIRTPIFEMALLFQRGVGEATDIVVKEMYIFKDRGGRELALRPEGTAPVARAYVEHGLHTRPQPLKLYYVGPMFRHDRPQMGRNRQFHQFGAEIFGAPGPAADAEVIFLLAEFLRRAGVKDWELELNSVGCPVCRPQLVAALEEYLGKHASSLCPDCRQRLERNPLRVLDCKEDSCRQVVQQAPTPLDYLCSRCESHFRGVQEELCSLGVPFRLNPRLVRGLDYYTGTAFEVLSPRLGAQNALGGGGRYDYLVEECGGPSTPGVGFAVGLERVLLALEKQEDSPLPKEEVRRGVFIAAADEEGRKRQAYWLRLLRSAGLPADRDYASGRGLRAQLKQADRHRARWALILGAEELGRGMVRLRDLESGEQVDLPETEVIAWLRQKETGGS</sequence>
<name>C9R8Y8_AMMDK</name>
<dbReference type="SUPFAM" id="SSF52954">
    <property type="entry name" value="Class II aaRS ABD-related"/>
    <property type="match status" value="1"/>
</dbReference>
<keyword evidence="7 9" id="KW-0030">Aminoacyl-tRNA synthetase</keyword>
<dbReference type="Pfam" id="PF13393">
    <property type="entry name" value="tRNA-synt_His"/>
    <property type="match status" value="1"/>
</dbReference>
<dbReference type="NCBIfam" id="TIGR00442">
    <property type="entry name" value="hisS"/>
    <property type="match status" value="1"/>
</dbReference>
<comment type="catalytic activity">
    <reaction evidence="8 9">
        <text>tRNA(His) + L-histidine + ATP = L-histidyl-tRNA(His) + AMP + diphosphate + H(+)</text>
        <dbReference type="Rhea" id="RHEA:17313"/>
        <dbReference type="Rhea" id="RHEA-COMP:9665"/>
        <dbReference type="Rhea" id="RHEA-COMP:9689"/>
        <dbReference type="ChEBI" id="CHEBI:15378"/>
        <dbReference type="ChEBI" id="CHEBI:30616"/>
        <dbReference type="ChEBI" id="CHEBI:33019"/>
        <dbReference type="ChEBI" id="CHEBI:57595"/>
        <dbReference type="ChEBI" id="CHEBI:78442"/>
        <dbReference type="ChEBI" id="CHEBI:78527"/>
        <dbReference type="ChEBI" id="CHEBI:456215"/>
        <dbReference type="EC" id="6.1.1.21"/>
    </reaction>
</comment>
<evidence type="ECO:0000256" key="6">
    <source>
        <dbReference type="ARBA" id="ARBA00022917"/>
    </source>
</evidence>
<dbReference type="eggNOG" id="COG0124">
    <property type="taxonomic scope" value="Bacteria"/>
</dbReference>
<dbReference type="EC" id="6.1.1.21" evidence="9"/>
<dbReference type="CDD" id="cd00773">
    <property type="entry name" value="HisRS-like_core"/>
    <property type="match status" value="1"/>
</dbReference>
<dbReference type="Gene3D" id="3.40.50.800">
    <property type="entry name" value="Anticodon-binding domain"/>
    <property type="match status" value="1"/>
</dbReference>
<comment type="similarity">
    <text evidence="1 9">Belongs to the class-II aminoacyl-tRNA synthetase family.</text>
</comment>
<dbReference type="HAMAP" id="MF_00127">
    <property type="entry name" value="His_tRNA_synth"/>
    <property type="match status" value="1"/>
</dbReference>
<dbReference type="GO" id="GO:0004821">
    <property type="term" value="F:histidine-tRNA ligase activity"/>
    <property type="evidence" value="ECO:0007669"/>
    <property type="project" value="UniProtKB-UniRule"/>
</dbReference>
<evidence type="ECO:0000256" key="2">
    <source>
        <dbReference type="ARBA" id="ARBA00022490"/>
    </source>
</evidence>
<feature type="binding site" evidence="10">
    <location>
        <position position="133"/>
    </location>
    <ligand>
        <name>L-histidine</name>
        <dbReference type="ChEBI" id="CHEBI:57595"/>
    </ligand>
</feature>
<feature type="binding site" evidence="10">
    <location>
        <begin position="84"/>
        <end position="86"/>
    </location>
    <ligand>
        <name>L-histidine</name>
        <dbReference type="ChEBI" id="CHEBI:57595"/>
    </ligand>
</feature>
<feature type="binding site" evidence="10">
    <location>
        <position position="129"/>
    </location>
    <ligand>
        <name>L-histidine</name>
        <dbReference type="ChEBI" id="CHEBI:57595"/>
    </ligand>
</feature>
<keyword evidence="5 9" id="KW-0067">ATP-binding</keyword>
<dbReference type="GO" id="GO:0140096">
    <property type="term" value="F:catalytic activity, acting on a protein"/>
    <property type="evidence" value="ECO:0007669"/>
    <property type="project" value="UniProtKB-ARBA"/>
</dbReference>
<dbReference type="OrthoDB" id="9800814at2"/>
<feature type="binding site" evidence="10">
    <location>
        <position position="115"/>
    </location>
    <ligand>
        <name>L-histidine</name>
        <dbReference type="ChEBI" id="CHEBI:57595"/>
    </ligand>
</feature>
<dbReference type="InterPro" id="IPR036621">
    <property type="entry name" value="Anticodon-bd_dom_sf"/>
</dbReference>
<dbReference type="EMBL" id="CP001785">
    <property type="protein sequence ID" value="ACX52767.1"/>
    <property type="molecule type" value="Genomic_DNA"/>
</dbReference>
<dbReference type="PANTHER" id="PTHR43707">
    <property type="entry name" value="HISTIDYL-TRNA SYNTHETASE"/>
    <property type="match status" value="1"/>
</dbReference>
<dbReference type="PANTHER" id="PTHR43707:SF1">
    <property type="entry name" value="HISTIDINE--TRNA LIGASE, MITOCHONDRIAL-RELATED"/>
    <property type="match status" value="1"/>
</dbReference>
<dbReference type="InterPro" id="IPR006195">
    <property type="entry name" value="aa-tRNA-synth_II"/>
</dbReference>
<dbReference type="SUPFAM" id="SSF55681">
    <property type="entry name" value="Class II aaRS and biotin synthetases"/>
    <property type="match status" value="1"/>
</dbReference>